<proteinExistence type="predicted"/>
<evidence type="ECO:0000313" key="3">
    <source>
        <dbReference type="EMBL" id="STK75810.1"/>
    </source>
</evidence>
<reference evidence="2 5" key="2">
    <citation type="submission" date="2019-03" db="EMBL/GenBank/DDBJ databases">
        <authorList>
            <consortium name="GenomeTrakr network: Whole genome sequencing for foodborne pathogen traceback"/>
        </authorList>
    </citation>
    <scope>NUCLEOTIDE SEQUENCE [LARGE SCALE GENOMIC DNA]</scope>
    <source>
        <strain evidence="2 5">PSU-1190</strain>
    </source>
</reference>
<evidence type="ECO:0000313" key="2">
    <source>
        <dbReference type="EMBL" id="EFA4416456.1"/>
    </source>
</evidence>
<accession>A0A827QBF7</accession>
<gene>
    <name evidence="2" type="ORF">D3G36_00910</name>
    <name evidence="3" type="ORF">NCTC8603_01653</name>
</gene>
<comment type="caution">
    <text evidence="2">The sequence shown here is derived from an EMBL/GenBank/DDBJ whole genome shotgun (WGS) entry which is preliminary data.</text>
</comment>
<evidence type="ECO:0000313" key="4">
    <source>
        <dbReference type="Proteomes" id="UP000255153"/>
    </source>
</evidence>
<evidence type="ECO:0000313" key="5">
    <source>
        <dbReference type="Proteomes" id="UP000591371"/>
    </source>
</evidence>
<feature type="region of interest" description="Disordered" evidence="1">
    <location>
        <begin position="49"/>
        <end position="86"/>
    </location>
</feature>
<dbReference type="Proteomes" id="UP000591371">
    <property type="component" value="Unassembled WGS sequence"/>
</dbReference>
<sequence>MNIILWDLQHPFPSFGECAENGLFQPFQGTPDNLHFKYHLLVTFSTVSEKNQGGLQVGSPRQRGLKASGLQRRQSGGETHEHQTNQ</sequence>
<evidence type="ECO:0000256" key="1">
    <source>
        <dbReference type="SAM" id="MobiDB-lite"/>
    </source>
</evidence>
<name>A0A827QBF7_ECOLX</name>
<dbReference type="EMBL" id="UGEE01000003">
    <property type="protein sequence ID" value="STK75810.1"/>
    <property type="molecule type" value="Genomic_DNA"/>
</dbReference>
<dbReference type="Proteomes" id="UP000255153">
    <property type="component" value="Unassembled WGS sequence"/>
</dbReference>
<protein>
    <submittedName>
        <fullName evidence="2">Uncharacterized protein</fullName>
    </submittedName>
</protein>
<dbReference type="EMBL" id="AASATZ010000001">
    <property type="protein sequence ID" value="EFA4416456.1"/>
    <property type="molecule type" value="Genomic_DNA"/>
</dbReference>
<reference evidence="3 4" key="1">
    <citation type="submission" date="2018-06" db="EMBL/GenBank/DDBJ databases">
        <authorList>
            <consortium name="Pathogen Informatics"/>
            <person name="Doyle S."/>
        </authorList>
    </citation>
    <scope>NUCLEOTIDE SEQUENCE [LARGE SCALE GENOMIC DNA]</scope>
    <source>
        <strain evidence="3 4">NCTC8603</strain>
    </source>
</reference>
<organism evidence="2 5">
    <name type="scientific">Escherichia coli</name>
    <dbReference type="NCBI Taxonomy" id="562"/>
    <lineage>
        <taxon>Bacteria</taxon>
        <taxon>Pseudomonadati</taxon>
        <taxon>Pseudomonadota</taxon>
        <taxon>Gammaproteobacteria</taxon>
        <taxon>Enterobacterales</taxon>
        <taxon>Enterobacteriaceae</taxon>
        <taxon>Escherichia</taxon>
    </lineage>
</organism>
<dbReference type="AlphaFoldDB" id="A0A827QBF7"/>